<gene>
    <name evidence="2" type="ORF">M9Y10_011254</name>
</gene>
<comment type="caution">
    <text evidence="2">The sequence shown here is derived from an EMBL/GenBank/DDBJ whole genome shotgun (WGS) entry which is preliminary data.</text>
</comment>
<dbReference type="SMART" id="SM00173">
    <property type="entry name" value="RAS"/>
    <property type="match status" value="1"/>
</dbReference>
<comment type="similarity">
    <text evidence="1">Belongs to the small GTPase superfamily. Rab family.</text>
</comment>
<dbReference type="PROSITE" id="PS51419">
    <property type="entry name" value="RAB"/>
    <property type="match status" value="1"/>
</dbReference>
<dbReference type="SMART" id="SM00176">
    <property type="entry name" value="RAN"/>
    <property type="match status" value="1"/>
</dbReference>
<protein>
    <submittedName>
        <fullName evidence="2">Uncharacterized protein</fullName>
    </submittedName>
</protein>
<dbReference type="SMART" id="SM00175">
    <property type="entry name" value="RAB"/>
    <property type="match status" value="1"/>
</dbReference>
<evidence type="ECO:0000313" key="2">
    <source>
        <dbReference type="EMBL" id="KAK8863568.1"/>
    </source>
</evidence>
<sequence length="202" mass="22170">MLSTYKVVVVGASGVGKTAIVQRLVDGSFTDEGQPTIGVEFKCYTTRVGDDKVKLNIWDTAGQEKFRSVSKAYFRNAVGAILVYALNDRNSFDELGRWLNDLQSLSTPNCVILAVGNKLDLEEERVIPSSEAEAFAERHGLEYFEMSALDARNVEGTFAELTKKIHEKVKKGEIKGNFQLNSPPIVVSAENRGVNNNSSGCC</sequence>
<evidence type="ECO:0000256" key="1">
    <source>
        <dbReference type="ARBA" id="ARBA00006270"/>
    </source>
</evidence>
<dbReference type="Proteomes" id="UP001470230">
    <property type="component" value="Unassembled WGS sequence"/>
</dbReference>
<proteinExistence type="inferred from homology"/>
<dbReference type="PROSITE" id="PS51421">
    <property type="entry name" value="RAS"/>
    <property type="match status" value="1"/>
</dbReference>
<dbReference type="NCBIfam" id="TIGR00231">
    <property type="entry name" value="small_GTP"/>
    <property type="match status" value="1"/>
</dbReference>
<dbReference type="EMBL" id="JAPFFF010000017">
    <property type="protein sequence ID" value="KAK8863568.1"/>
    <property type="molecule type" value="Genomic_DNA"/>
</dbReference>
<dbReference type="Gene3D" id="3.40.50.300">
    <property type="entry name" value="P-loop containing nucleotide triphosphate hydrolases"/>
    <property type="match status" value="1"/>
</dbReference>
<dbReference type="PANTHER" id="PTHR47979">
    <property type="entry name" value="DRAB11-RELATED"/>
    <property type="match status" value="1"/>
</dbReference>
<evidence type="ECO:0000313" key="3">
    <source>
        <dbReference type="Proteomes" id="UP001470230"/>
    </source>
</evidence>
<dbReference type="Pfam" id="PF00071">
    <property type="entry name" value="Ras"/>
    <property type="match status" value="1"/>
</dbReference>
<keyword evidence="3" id="KW-1185">Reference proteome</keyword>
<accession>A0ABR2IJ00</accession>
<name>A0ABR2IJ00_9EUKA</name>
<dbReference type="SUPFAM" id="SSF52540">
    <property type="entry name" value="P-loop containing nucleoside triphosphate hydrolases"/>
    <property type="match status" value="1"/>
</dbReference>
<dbReference type="CDD" id="cd00154">
    <property type="entry name" value="Rab"/>
    <property type="match status" value="1"/>
</dbReference>
<dbReference type="SMART" id="SM00174">
    <property type="entry name" value="RHO"/>
    <property type="match status" value="1"/>
</dbReference>
<dbReference type="InterPro" id="IPR050209">
    <property type="entry name" value="Rab_GTPases_membrane_traffic"/>
</dbReference>
<dbReference type="InterPro" id="IPR005225">
    <property type="entry name" value="Small_GTP-bd"/>
</dbReference>
<dbReference type="InterPro" id="IPR001806">
    <property type="entry name" value="Small_GTPase"/>
</dbReference>
<dbReference type="PRINTS" id="PR00449">
    <property type="entry name" value="RASTRNSFRMNG"/>
</dbReference>
<dbReference type="SMART" id="SM00177">
    <property type="entry name" value="ARF"/>
    <property type="match status" value="1"/>
</dbReference>
<reference evidence="2 3" key="1">
    <citation type="submission" date="2024-04" db="EMBL/GenBank/DDBJ databases">
        <title>Tritrichomonas musculus Genome.</title>
        <authorList>
            <person name="Alves-Ferreira E."/>
            <person name="Grigg M."/>
            <person name="Lorenzi H."/>
            <person name="Galac M."/>
        </authorList>
    </citation>
    <scope>NUCLEOTIDE SEQUENCE [LARGE SCALE GENOMIC DNA]</scope>
    <source>
        <strain evidence="2 3">EAF2021</strain>
    </source>
</reference>
<dbReference type="InterPro" id="IPR027417">
    <property type="entry name" value="P-loop_NTPase"/>
</dbReference>
<organism evidence="2 3">
    <name type="scientific">Tritrichomonas musculus</name>
    <dbReference type="NCBI Taxonomy" id="1915356"/>
    <lineage>
        <taxon>Eukaryota</taxon>
        <taxon>Metamonada</taxon>
        <taxon>Parabasalia</taxon>
        <taxon>Tritrichomonadida</taxon>
        <taxon>Tritrichomonadidae</taxon>
        <taxon>Tritrichomonas</taxon>
    </lineage>
</organism>